<evidence type="ECO:0000313" key="2">
    <source>
        <dbReference type="EMBL" id="MBM6402481.1"/>
    </source>
</evidence>
<gene>
    <name evidence="2" type="ORF">JQN70_18965</name>
</gene>
<keyword evidence="1" id="KW-0472">Membrane</keyword>
<proteinExistence type="predicted"/>
<evidence type="ECO:0008006" key="4">
    <source>
        <dbReference type="Google" id="ProtNLM"/>
    </source>
</evidence>
<keyword evidence="1" id="KW-0812">Transmembrane</keyword>
<name>A0ABS2CRH5_9MICO</name>
<accession>A0ABS2CRH5</accession>
<reference evidence="2" key="1">
    <citation type="submission" date="2021-02" db="EMBL/GenBank/DDBJ databases">
        <title>Phycicoccus sp. MQZ13P-5T, whole genome shotgun sequence.</title>
        <authorList>
            <person name="Tuo L."/>
        </authorList>
    </citation>
    <scope>NUCLEOTIDE SEQUENCE</scope>
    <source>
        <strain evidence="2">MQZ13P-5</strain>
    </source>
</reference>
<organism evidence="2 3">
    <name type="scientific">Phycicoccus sonneratiae</name>
    <dbReference type="NCBI Taxonomy" id="2807628"/>
    <lineage>
        <taxon>Bacteria</taxon>
        <taxon>Bacillati</taxon>
        <taxon>Actinomycetota</taxon>
        <taxon>Actinomycetes</taxon>
        <taxon>Micrococcales</taxon>
        <taxon>Intrasporangiaceae</taxon>
        <taxon>Phycicoccus</taxon>
    </lineage>
</organism>
<sequence>MGLFNPGGGTGDARSKAQRLEVLLGILGVFALMATIQTVVLEVRGEPAGSSAALLAALLLALWLTWRARRNTGV</sequence>
<evidence type="ECO:0000256" key="1">
    <source>
        <dbReference type="SAM" id="Phobius"/>
    </source>
</evidence>
<keyword evidence="3" id="KW-1185">Reference proteome</keyword>
<dbReference type="EMBL" id="JAFDVD010000026">
    <property type="protein sequence ID" value="MBM6402481.1"/>
    <property type="molecule type" value="Genomic_DNA"/>
</dbReference>
<evidence type="ECO:0000313" key="3">
    <source>
        <dbReference type="Proteomes" id="UP001430172"/>
    </source>
</evidence>
<keyword evidence="1" id="KW-1133">Transmembrane helix</keyword>
<dbReference type="RefSeq" id="WP_204132940.1">
    <property type="nucleotide sequence ID" value="NZ_JAFDVD010000026.1"/>
</dbReference>
<feature type="transmembrane region" description="Helical" evidence="1">
    <location>
        <begin position="47"/>
        <end position="66"/>
    </location>
</feature>
<feature type="transmembrane region" description="Helical" evidence="1">
    <location>
        <begin position="22"/>
        <end position="41"/>
    </location>
</feature>
<protein>
    <recommendedName>
        <fullName evidence="4">PEP-CTERM protein-sorting domain-containing protein</fullName>
    </recommendedName>
</protein>
<comment type="caution">
    <text evidence="2">The sequence shown here is derived from an EMBL/GenBank/DDBJ whole genome shotgun (WGS) entry which is preliminary data.</text>
</comment>
<dbReference type="Proteomes" id="UP001430172">
    <property type="component" value="Unassembled WGS sequence"/>
</dbReference>